<keyword evidence="4" id="KW-0456">Lyase</keyword>
<reference evidence="4" key="1">
    <citation type="journal article" date="2022" name="Arch. Microbiol.">
        <title>Microbulbifer okhotskensis sp. nov., isolated from a deep bottom sediment of the Okhotsk Sea.</title>
        <authorList>
            <person name="Romanenko L."/>
            <person name="Kurilenko V."/>
            <person name="Otstavnykh N."/>
            <person name="Velansky P."/>
            <person name="Isaeva M."/>
            <person name="Mikhailov V."/>
        </authorList>
    </citation>
    <scope>NUCLEOTIDE SEQUENCE</scope>
    <source>
        <strain evidence="4">OS29</strain>
    </source>
</reference>
<dbReference type="Pfam" id="PF01436">
    <property type="entry name" value="NHL"/>
    <property type="match status" value="3"/>
</dbReference>
<dbReference type="CDD" id="cd14958">
    <property type="entry name" value="NHL_PAL_like"/>
    <property type="match status" value="1"/>
</dbReference>
<feature type="repeat" description="NHL" evidence="2">
    <location>
        <begin position="142"/>
        <end position="172"/>
    </location>
</feature>
<evidence type="ECO:0000256" key="1">
    <source>
        <dbReference type="ARBA" id="ARBA00022737"/>
    </source>
</evidence>
<dbReference type="InterPro" id="IPR050952">
    <property type="entry name" value="TRIM-NHL_E3_ligases"/>
</dbReference>
<accession>A0A9X2J920</accession>
<organism evidence="4 5">
    <name type="scientific">Microbulbifer okhotskensis</name>
    <dbReference type="NCBI Taxonomy" id="2926617"/>
    <lineage>
        <taxon>Bacteria</taxon>
        <taxon>Pseudomonadati</taxon>
        <taxon>Pseudomonadota</taxon>
        <taxon>Gammaproteobacteria</taxon>
        <taxon>Cellvibrionales</taxon>
        <taxon>Microbulbiferaceae</taxon>
        <taxon>Microbulbifer</taxon>
    </lineage>
</organism>
<feature type="chain" id="PRO_5040840768" evidence="3">
    <location>
        <begin position="20"/>
        <end position="313"/>
    </location>
</feature>
<dbReference type="InterPro" id="IPR001258">
    <property type="entry name" value="NHL_repeat"/>
</dbReference>
<sequence length="313" mass="35052">MRVSKLLCLLLFPCVAALADIPSDSAAFNIESGGFELPDTWQFGEVAGVYRTKSKHFIVLHRGAHSLLEFDSQRRFVREIGAGLFENPHGLRVDQQGNIWTTDTATHLVLKFTPSGEVAMVLGKRGAASAGWFDRDYNLVLFNQPQDVAVDADGYIYVVDKGNSRIVKLDENGLLVKIWGSQGSAPGEFNFPHSIVIDSEGKLYIADRENQRVQVFDSNGAYLSQWKEVGYPYVLMLDGQTLWMTDARTEEVRQYDLFGNLQLRYRGEPGRGAKQFGFVHGLYVDTDGLWVSHILNWKISHLQPVNVLPAPAM</sequence>
<feature type="repeat" description="NHL" evidence="2">
    <location>
        <begin position="74"/>
        <end position="115"/>
    </location>
</feature>
<keyword evidence="5" id="KW-1185">Reference proteome</keyword>
<dbReference type="RefSeq" id="WP_252471622.1">
    <property type="nucleotide sequence ID" value="NZ_JALBWM010000110.1"/>
</dbReference>
<protein>
    <submittedName>
        <fullName evidence="4">Peptidyl-alpha-hydroxyglycine alpha-amidating lyase family protein</fullName>
    </submittedName>
</protein>
<dbReference type="Proteomes" id="UP001139028">
    <property type="component" value="Unassembled WGS sequence"/>
</dbReference>
<keyword evidence="1" id="KW-0677">Repeat</keyword>
<evidence type="ECO:0000313" key="4">
    <source>
        <dbReference type="EMBL" id="MCO1336166.1"/>
    </source>
</evidence>
<feature type="signal peptide" evidence="3">
    <location>
        <begin position="1"/>
        <end position="19"/>
    </location>
</feature>
<gene>
    <name evidence="4" type="ORF">MO867_17685</name>
</gene>
<proteinExistence type="predicted"/>
<dbReference type="PANTHER" id="PTHR24104">
    <property type="entry name" value="E3 UBIQUITIN-PROTEIN LIGASE NHLRC1-RELATED"/>
    <property type="match status" value="1"/>
</dbReference>
<dbReference type="Gene3D" id="2.120.10.30">
    <property type="entry name" value="TolB, C-terminal domain"/>
    <property type="match status" value="1"/>
</dbReference>
<evidence type="ECO:0000256" key="3">
    <source>
        <dbReference type="SAM" id="SignalP"/>
    </source>
</evidence>
<evidence type="ECO:0000313" key="5">
    <source>
        <dbReference type="Proteomes" id="UP001139028"/>
    </source>
</evidence>
<comment type="caution">
    <text evidence="4">The sequence shown here is derived from an EMBL/GenBank/DDBJ whole genome shotgun (WGS) entry which is preliminary data.</text>
</comment>
<dbReference type="InterPro" id="IPR011042">
    <property type="entry name" value="6-blade_b-propeller_TolB-like"/>
</dbReference>
<feature type="repeat" description="NHL" evidence="2">
    <location>
        <begin position="180"/>
        <end position="219"/>
    </location>
</feature>
<name>A0A9X2J920_9GAMM</name>
<evidence type="ECO:0000256" key="2">
    <source>
        <dbReference type="PROSITE-ProRule" id="PRU00504"/>
    </source>
</evidence>
<dbReference type="GO" id="GO:0016829">
    <property type="term" value="F:lyase activity"/>
    <property type="evidence" value="ECO:0007669"/>
    <property type="project" value="UniProtKB-KW"/>
</dbReference>
<dbReference type="PROSITE" id="PS51125">
    <property type="entry name" value="NHL"/>
    <property type="match status" value="3"/>
</dbReference>
<keyword evidence="3" id="KW-0732">Signal</keyword>
<dbReference type="AlphaFoldDB" id="A0A9X2J920"/>
<dbReference type="SUPFAM" id="SSF101898">
    <property type="entry name" value="NHL repeat"/>
    <property type="match status" value="1"/>
</dbReference>
<dbReference type="PANTHER" id="PTHR24104:SF25">
    <property type="entry name" value="PROTEIN LIN-41"/>
    <property type="match status" value="1"/>
</dbReference>
<dbReference type="EMBL" id="JALBWM010000110">
    <property type="protein sequence ID" value="MCO1336166.1"/>
    <property type="molecule type" value="Genomic_DNA"/>
</dbReference>